<dbReference type="HOGENOM" id="CLU_077130_0_0_14"/>
<evidence type="ECO:0000313" key="2">
    <source>
        <dbReference type="Proteomes" id="UP000001491"/>
    </source>
</evidence>
<accession>C5J5J4</accession>
<gene>
    <name evidence="1" type="ordered locus">MCJ_000390</name>
</gene>
<dbReference type="NCBIfam" id="TIGR04313">
    <property type="entry name" value="aro_clust_Mycop"/>
    <property type="match status" value="1"/>
</dbReference>
<name>C5J5J4_MESCH</name>
<dbReference type="PROSITE" id="PS51257">
    <property type="entry name" value="PROKAR_LIPOPROTEIN"/>
    <property type="match status" value="1"/>
</dbReference>
<evidence type="ECO:0000313" key="1">
    <source>
        <dbReference type="EMBL" id="CAT04717.1"/>
    </source>
</evidence>
<dbReference type="KEGG" id="mco:MCJ_000390"/>
<dbReference type="Proteomes" id="UP000001491">
    <property type="component" value="Chromosome"/>
</dbReference>
<reference evidence="2" key="1">
    <citation type="journal article" date="2009" name="BMC Bioinformatics">
        <title>The Mycoplasma conjunctivae genome sequencing, annotation and analysis.</title>
        <authorList>
            <person name="Calderon-Copete S.P."/>
            <person name="Wigger G."/>
            <person name="Wunderlin C."/>
            <person name="Schmidheini T."/>
            <person name="Frey J."/>
            <person name="Quail M.A."/>
            <person name="Falquet L."/>
        </authorList>
    </citation>
    <scope>NUCLEOTIDE SEQUENCE [LARGE SCALE GENOMIC DNA]</scope>
    <source>
        <strain evidence="2">ATCC 25834 / NCTC 10147 / HRC/581</strain>
    </source>
</reference>
<proteinExistence type="predicted"/>
<dbReference type="AlphaFoldDB" id="C5J5J4"/>
<dbReference type="EMBL" id="FM864216">
    <property type="protein sequence ID" value="CAT04717.1"/>
    <property type="molecule type" value="Genomic_DNA"/>
</dbReference>
<evidence type="ECO:0008006" key="3">
    <source>
        <dbReference type="Google" id="ProtNLM"/>
    </source>
</evidence>
<keyword evidence="2" id="KW-1185">Reference proteome</keyword>
<sequence length="301" mass="35310">MKLSHKIITSVTALLPIALVSCQTSDSSVVLHHDYRQFVGEKDSFEHFLNNSAISQLLDLVYPNKDTQKQLINQARNINSQKYIEDLKYNLNFFNTINNRSSEFNTLRNSQPILFTKAKESYENLFKFNWLWLLYNLKSTVWIRGIVTNDQFKRLNEDYNNLLKDNALNESFYQPNSNEFKDIIIVKQNTTSGGNNPKFTKDNYRIFLLNKENYIFEFALEKTFNNSELVNANIEFSPWIKIYPNFVDNNKVKFPFADYVRIETNYRTSNSGTSVSLVERSVFEENQGGDNFSYTLIDFKK</sequence>
<protein>
    <recommendedName>
        <fullName evidence="3">Lipoprotein</fullName>
    </recommendedName>
</protein>
<dbReference type="InterPro" id="IPR027593">
    <property type="entry name" value="Aro_clust"/>
</dbReference>
<organism evidence="1 2">
    <name type="scientific">Mesomycoplasma conjunctivae (strain ATCC 25834 / NCTC 10147 / HRC/581)</name>
    <name type="common">Mycoplasma conjunctivae</name>
    <dbReference type="NCBI Taxonomy" id="572263"/>
    <lineage>
        <taxon>Bacteria</taxon>
        <taxon>Bacillati</taxon>
        <taxon>Mycoplasmatota</taxon>
        <taxon>Mycoplasmoidales</taxon>
        <taxon>Metamycoplasmataceae</taxon>
        <taxon>Mesomycoplasma</taxon>
    </lineage>
</organism>